<evidence type="ECO:0000256" key="1">
    <source>
        <dbReference type="ARBA" id="ARBA00001947"/>
    </source>
</evidence>
<keyword evidence="6" id="KW-0436">Ligase</keyword>
<keyword evidence="8" id="KW-0547">Nucleotide-binding</keyword>
<keyword evidence="5" id="KW-0963">Cytoplasm</keyword>
<dbReference type="SUPFAM" id="SSF52374">
    <property type="entry name" value="Nucleotidylyl transferase"/>
    <property type="match status" value="1"/>
</dbReference>
<feature type="non-terminal residue" evidence="15">
    <location>
        <position position="449"/>
    </location>
</feature>
<dbReference type="Pfam" id="PF01406">
    <property type="entry name" value="tRNA-synt_1e"/>
    <property type="match status" value="1"/>
</dbReference>
<evidence type="ECO:0000256" key="10">
    <source>
        <dbReference type="ARBA" id="ARBA00022840"/>
    </source>
</evidence>
<dbReference type="PANTHER" id="PTHR10890:SF3">
    <property type="entry name" value="CYSTEINE--TRNA LIGASE, CYTOPLASMIC"/>
    <property type="match status" value="1"/>
</dbReference>
<dbReference type="EC" id="6.1.1.16" evidence="4"/>
<evidence type="ECO:0000256" key="8">
    <source>
        <dbReference type="ARBA" id="ARBA00022741"/>
    </source>
</evidence>
<comment type="subcellular location">
    <subcellularLocation>
        <location evidence="2">Cytoplasm</location>
    </subcellularLocation>
</comment>
<dbReference type="GO" id="GO:0046872">
    <property type="term" value="F:metal ion binding"/>
    <property type="evidence" value="ECO:0007669"/>
    <property type="project" value="UniProtKB-KW"/>
</dbReference>
<dbReference type="Pfam" id="PF09190">
    <property type="entry name" value="DALR_2"/>
    <property type="match status" value="1"/>
</dbReference>
<evidence type="ECO:0000256" key="5">
    <source>
        <dbReference type="ARBA" id="ARBA00022490"/>
    </source>
</evidence>
<dbReference type="AlphaFoldDB" id="A0A0F8ZU89"/>
<evidence type="ECO:0000256" key="12">
    <source>
        <dbReference type="ARBA" id="ARBA00023146"/>
    </source>
</evidence>
<dbReference type="InterPro" id="IPR015273">
    <property type="entry name" value="Cys-tRNA-synt_Ia_DALR"/>
</dbReference>
<comment type="caution">
    <text evidence="15">The sequence shown here is derived from an EMBL/GenBank/DDBJ whole genome shotgun (WGS) entry which is preliminary data.</text>
</comment>
<dbReference type="InterPro" id="IPR024909">
    <property type="entry name" value="Cys-tRNA/MSH_ligase"/>
</dbReference>
<keyword evidence="12" id="KW-0030">Aminoacyl-tRNA synthetase</keyword>
<dbReference type="SMART" id="SM00840">
    <property type="entry name" value="DALR_2"/>
    <property type="match status" value="1"/>
</dbReference>
<accession>A0A0F8ZU89</accession>
<dbReference type="Gene3D" id="3.40.50.620">
    <property type="entry name" value="HUPs"/>
    <property type="match status" value="1"/>
</dbReference>
<dbReference type="CDD" id="cd00672">
    <property type="entry name" value="CysRS_core"/>
    <property type="match status" value="1"/>
</dbReference>
<keyword evidence="10" id="KW-0067">ATP-binding</keyword>
<dbReference type="PANTHER" id="PTHR10890">
    <property type="entry name" value="CYSTEINYL-TRNA SYNTHETASE"/>
    <property type="match status" value="1"/>
</dbReference>
<evidence type="ECO:0000256" key="4">
    <source>
        <dbReference type="ARBA" id="ARBA00012832"/>
    </source>
</evidence>
<comment type="similarity">
    <text evidence="3">Belongs to the class-I aminoacyl-tRNA synthetase family.</text>
</comment>
<keyword evidence="7" id="KW-0479">Metal-binding</keyword>
<protein>
    <recommendedName>
        <fullName evidence="4">cysteine--tRNA ligase</fullName>
        <ecNumber evidence="4">6.1.1.16</ecNumber>
    </recommendedName>
    <alternativeName>
        <fullName evidence="13">Cysteinyl-tRNA synthetase</fullName>
    </alternativeName>
</protein>
<evidence type="ECO:0000256" key="11">
    <source>
        <dbReference type="ARBA" id="ARBA00022917"/>
    </source>
</evidence>
<dbReference type="InterPro" id="IPR032678">
    <property type="entry name" value="tRNA-synt_1_cat_dom"/>
</dbReference>
<dbReference type="GO" id="GO:0004817">
    <property type="term" value="F:cysteine-tRNA ligase activity"/>
    <property type="evidence" value="ECO:0007669"/>
    <property type="project" value="UniProtKB-EC"/>
</dbReference>
<name>A0A0F8ZU89_9ZZZZ</name>
<dbReference type="GO" id="GO:0005524">
    <property type="term" value="F:ATP binding"/>
    <property type="evidence" value="ECO:0007669"/>
    <property type="project" value="UniProtKB-KW"/>
</dbReference>
<dbReference type="InterPro" id="IPR009080">
    <property type="entry name" value="tRNAsynth_Ia_anticodon-bd"/>
</dbReference>
<sequence length="449" mass="49156">ETATPMTLRIYNTLTKEKELFEPLSPGKVGIYLCGPTVYKPSHIGHAVGPIIFDVIKRYLTHKGYAVTLAINITDVEDKLIAEAAAQGRPMDELAREVEAGYMASMDALGIRNVDHFPHATEYIAEIIALVTRLVDAGAAYEVDGDVYFDHTRARDYGKLSGRQVDEARTGTRDLLGSSRHPADFVVWKASKAGEPAWDSPWGKGRPGWHIECSAMSMALLGETFDIHGGGLDLLFPHHENEIAQSETATGKPFARIWMHNGLTRIKTKAASGEWKDEKMSKSLGNIRELNDVLETYPGETIRAFVLSTHYRRPLEFNDEQLLNAAKSLETFYRLFERIARATGQDVYADGKPIEQDDSQASGQEGEDFVKDVLGHRQRFYEAMDDDFNTAGAIAALHGGAGAINRFMDAAEIDAGGSDEAKALAAAAGLSLVGTGRLLGLFEAPVQVD</sequence>
<dbReference type="EMBL" id="LAZR01046073">
    <property type="protein sequence ID" value="KKK97388.1"/>
    <property type="molecule type" value="Genomic_DNA"/>
</dbReference>
<feature type="non-terminal residue" evidence="15">
    <location>
        <position position="1"/>
    </location>
</feature>
<dbReference type="InterPro" id="IPR015803">
    <property type="entry name" value="Cys-tRNA-ligase"/>
</dbReference>
<dbReference type="Gene3D" id="1.20.120.640">
    <property type="entry name" value="Anticodon-binding domain of a subclass of class I aminoacyl-tRNA synthetases"/>
    <property type="match status" value="1"/>
</dbReference>
<keyword evidence="11" id="KW-0648">Protein biosynthesis</keyword>
<proteinExistence type="inferred from homology"/>
<evidence type="ECO:0000313" key="15">
    <source>
        <dbReference type="EMBL" id="KKK97388.1"/>
    </source>
</evidence>
<gene>
    <name evidence="15" type="ORF">LCGC14_2653250</name>
</gene>
<evidence type="ECO:0000256" key="9">
    <source>
        <dbReference type="ARBA" id="ARBA00022833"/>
    </source>
</evidence>
<reference evidence="15" key="1">
    <citation type="journal article" date="2015" name="Nature">
        <title>Complex archaea that bridge the gap between prokaryotes and eukaryotes.</title>
        <authorList>
            <person name="Spang A."/>
            <person name="Saw J.H."/>
            <person name="Jorgensen S.L."/>
            <person name="Zaremba-Niedzwiedzka K."/>
            <person name="Martijn J."/>
            <person name="Lind A.E."/>
            <person name="van Eijk R."/>
            <person name="Schleper C."/>
            <person name="Guy L."/>
            <person name="Ettema T.J."/>
        </authorList>
    </citation>
    <scope>NUCLEOTIDE SEQUENCE</scope>
</reference>
<organism evidence="15">
    <name type="scientific">marine sediment metagenome</name>
    <dbReference type="NCBI Taxonomy" id="412755"/>
    <lineage>
        <taxon>unclassified sequences</taxon>
        <taxon>metagenomes</taxon>
        <taxon>ecological metagenomes</taxon>
    </lineage>
</organism>
<evidence type="ECO:0000256" key="13">
    <source>
        <dbReference type="ARBA" id="ARBA00031499"/>
    </source>
</evidence>
<comment type="cofactor">
    <cofactor evidence="1">
        <name>Zn(2+)</name>
        <dbReference type="ChEBI" id="CHEBI:29105"/>
    </cofactor>
</comment>
<feature type="domain" description="Cysteinyl-tRNA synthetase class Ia DALR" evidence="14">
    <location>
        <begin position="379"/>
        <end position="446"/>
    </location>
</feature>
<dbReference type="NCBIfam" id="TIGR00435">
    <property type="entry name" value="cysS"/>
    <property type="match status" value="1"/>
</dbReference>
<evidence type="ECO:0000256" key="6">
    <source>
        <dbReference type="ARBA" id="ARBA00022598"/>
    </source>
</evidence>
<dbReference type="InterPro" id="IPR014729">
    <property type="entry name" value="Rossmann-like_a/b/a_fold"/>
</dbReference>
<keyword evidence="9" id="KW-0862">Zinc</keyword>
<evidence type="ECO:0000256" key="2">
    <source>
        <dbReference type="ARBA" id="ARBA00004496"/>
    </source>
</evidence>
<dbReference type="GO" id="GO:0005829">
    <property type="term" value="C:cytosol"/>
    <property type="evidence" value="ECO:0007669"/>
    <property type="project" value="TreeGrafter"/>
</dbReference>
<dbReference type="HAMAP" id="MF_00041">
    <property type="entry name" value="Cys_tRNA_synth"/>
    <property type="match status" value="1"/>
</dbReference>
<evidence type="ECO:0000256" key="7">
    <source>
        <dbReference type="ARBA" id="ARBA00022723"/>
    </source>
</evidence>
<evidence type="ECO:0000259" key="14">
    <source>
        <dbReference type="SMART" id="SM00840"/>
    </source>
</evidence>
<dbReference type="SUPFAM" id="SSF47323">
    <property type="entry name" value="Anticodon-binding domain of a subclass of class I aminoacyl-tRNA synthetases"/>
    <property type="match status" value="1"/>
</dbReference>
<dbReference type="PRINTS" id="PR00983">
    <property type="entry name" value="TRNASYNTHCYS"/>
</dbReference>
<evidence type="ECO:0000256" key="3">
    <source>
        <dbReference type="ARBA" id="ARBA00005594"/>
    </source>
</evidence>
<dbReference type="GO" id="GO:0006423">
    <property type="term" value="P:cysteinyl-tRNA aminoacylation"/>
    <property type="evidence" value="ECO:0007669"/>
    <property type="project" value="InterPro"/>
</dbReference>